<protein>
    <recommendedName>
        <fullName evidence="4">DUF2029 domain-containing protein</fullName>
    </recommendedName>
</protein>
<feature type="transmembrane region" description="Helical" evidence="1">
    <location>
        <begin position="377"/>
        <end position="400"/>
    </location>
</feature>
<evidence type="ECO:0000256" key="1">
    <source>
        <dbReference type="SAM" id="Phobius"/>
    </source>
</evidence>
<accession>A0A919F6G4</accession>
<proteinExistence type="predicted"/>
<dbReference type="Proteomes" id="UP000623958">
    <property type="component" value="Unassembled WGS sequence"/>
</dbReference>
<organism evidence="2 3">
    <name type="scientific">Xanthomonas boreopolis</name>
    <dbReference type="NCBI Taxonomy" id="86183"/>
    <lineage>
        <taxon>Bacteria</taxon>
        <taxon>Pseudomonadati</taxon>
        <taxon>Pseudomonadota</taxon>
        <taxon>Gammaproteobacteria</taxon>
        <taxon>Lysobacterales</taxon>
        <taxon>Lysobacteraceae</taxon>
        <taxon>Xanthomonas</taxon>
    </lineage>
</organism>
<feature type="transmembrane region" description="Helical" evidence="1">
    <location>
        <begin position="113"/>
        <end position="134"/>
    </location>
</feature>
<keyword evidence="1" id="KW-0472">Membrane</keyword>
<comment type="caution">
    <text evidence="2">The sequence shown here is derived from an EMBL/GenBank/DDBJ whole genome shotgun (WGS) entry which is preliminary data.</text>
</comment>
<evidence type="ECO:0000313" key="2">
    <source>
        <dbReference type="EMBL" id="GHH50417.1"/>
    </source>
</evidence>
<feature type="transmembrane region" description="Helical" evidence="1">
    <location>
        <begin position="318"/>
        <end position="340"/>
    </location>
</feature>
<keyword evidence="1" id="KW-1133">Transmembrane helix</keyword>
<reference evidence="2" key="2">
    <citation type="submission" date="2020-09" db="EMBL/GenBank/DDBJ databases">
        <authorList>
            <person name="Sun Q."/>
            <person name="Ohkuma M."/>
        </authorList>
    </citation>
    <scope>NUCLEOTIDE SEQUENCE</scope>
    <source>
        <strain evidence="2">JCM 13306</strain>
    </source>
</reference>
<feature type="transmembrane region" description="Helical" evidence="1">
    <location>
        <begin position="407"/>
        <end position="424"/>
    </location>
</feature>
<reference evidence="2" key="1">
    <citation type="journal article" date="2014" name="Int. J. Syst. Evol. Microbiol.">
        <title>Complete genome sequence of Corynebacterium casei LMG S-19264T (=DSM 44701T), isolated from a smear-ripened cheese.</title>
        <authorList>
            <consortium name="US DOE Joint Genome Institute (JGI-PGF)"/>
            <person name="Walter F."/>
            <person name="Albersmeier A."/>
            <person name="Kalinowski J."/>
            <person name="Ruckert C."/>
        </authorList>
    </citation>
    <scope>NUCLEOTIDE SEQUENCE</scope>
    <source>
        <strain evidence="2">JCM 13306</strain>
    </source>
</reference>
<dbReference type="EMBL" id="BNBA01000006">
    <property type="protein sequence ID" value="GHH50417.1"/>
    <property type="molecule type" value="Genomic_DNA"/>
</dbReference>
<keyword evidence="3" id="KW-1185">Reference proteome</keyword>
<name>A0A919F6G4_9XANT</name>
<feature type="transmembrane region" description="Helical" evidence="1">
    <location>
        <begin position="352"/>
        <end position="371"/>
    </location>
</feature>
<evidence type="ECO:0008006" key="4">
    <source>
        <dbReference type="Google" id="ProtNLM"/>
    </source>
</evidence>
<feature type="transmembrane region" description="Helical" evidence="1">
    <location>
        <begin position="243"/>
        <end position="265"/>
    </location>
</feature>
<feature type="transmembrane region" description="Helical" evidence="1">
    <location>
        <begin position="39"/>
        <end position="58"/>
    </location>
</feature>
<evidence type="ECO:0000313" key="3">
    <source>
        <dbReference type="Proteomes" id="UP000623958"/>
    </source>
</evidence>
<dbReference type="RefSeq" id="WP_434028769.1">
    <property type="nucleotide sequence ID" value="NZ_BNBA01000006.1"/>
</dbReference>
<dbReference type="AlphaFoldDB" id="A0A919F6G4"/>
<keyword evidence="1" id="KW-0812">Transmembrane</keyword>
<feature type="transmembrane region" description="Helical" evidence="1">
    <location>
        <begin position="146"/>
        <end position="162"/>
    </location>
</feature>
<feature type="transmembrane region" description="Helical" evidence="1">
    <location>
        <begin position="199"/>
        <end position="223"/>
    </location>
</feature>
<sequence length="619" mass="67574">MSAPGAQSTSIEGMRSRAWIARLLRALDRRFAFRSRANMAAAVGAVALIGGVASLLLGQDANWDLRNYHRYNGYAWLHDRLEQDLAPAQMQTYFGPLLDALHYLLSSLCPAPLAGFLVGALHALAFAPLAAIAWQLLRLHPQRERLVPLLALAGLCTGAFLSELGGSMADNTTALPVLAALALVLHVQQRRPAAGPARGAWLLAGTLLGVAVSLKLTNAIYALGLAAAGLVGGEGWSRRFGGVAAMAASALLVFAVLAGPWYWRLWETFGNPLLPQFNGIFLAPMAQPVMVADTYWLPRGWLEQLAWPLVFTFEPRRVGQIALVQAVWAVLYVLALAALARWVSRRRVAPSVRFDALLPLLAFFGVAYLAWQALFSIQRYLVVLELLAPLLIWIGCQYVFPARRARLVAACLVGACALVSLGGWNDWGHEPWSREGFAVQAPAMAEPGRSAVLLVGDEPQSWRIPSLPADAAYLSVASNFPESVAYAERVAALLARRPRHYAMLRAEVDRKALRVERMNAWAARLGLADQDDCRALRWLVEHGMRARLDDSQAGACRLVPRPGTTRDIAAEDKAIQAASGQKLARYGLALDVASCRRMSSWIGQTEYPYQWCRVTPAAR</sequence>
<gene>
    <name evidence="2" type="ORF">GCM10009090_11270</name>
</gene>